<dbReference type="InterPro" id="IPR020476">
    <property type="entry name" value="Nudix_hydrolase"/>
</dbReference>
<sequence length="133" mass="14722">MSVQDCVDVPIKERATVVCLQGDRVLLVARAASRWALPGGTIKAIETPLEAAHRELQEETGLVGLDLTYAMHFGGLSKLHHVFIGELSADLKPQPNNEIARCKLFRHDDVAKLRASIPTKKIIELAYGNDWRP</sequence>
<dbReference type="CDD" id="cd04667">
    <property type="entry name" value="NUDIX_Hydrolase"/>
    <property type="match status" value="1"/>
</dbReference>
<dbReference type="Gene3D" id="3.90.79.10">
    <property type="entry name" value="Nucleoside Triphosphate Pyrophosphohydrolase"/>
    <property type="match status" value="1"/>
</dbReference>
<dbReference type="PANTHER" id="PTHR43736:SF1">
    <property type="entry name" value="DIHYDRONEOPTERIN TRIPHOSPHATE DIPHOSPHATASE"/>
    <property type="match status" value="1"/>
</dbReference>
<comment type="similarity">
    <text evidence="3">Belongs to the Nudix hydrolase family.</text>
</comment>
<reference evidence="5 6" key="1">
    <citation type="submission" date="2019-09" db="EMBL/GenBank/DDBJ databases">
        <authorList>
            <person name="Depoorter E."/>
        </authorList>
    </citation>
    <scope>NUCLEOTIDE SEQUENCE [LARGE SCALE GENOMIC DNA]</scope>
    <source>
        <strain evidence="5">LMG 23254</strain>
    </source>
</reference>
<feature type="domain" description="Nudix hydrolase" evidence="4">
    <location>
        <begin position="2"/>
        <end position="127"/>
    </location>
</feature>
<dbReference type="AlphaFoldDB" id="A0A6P2N6E9"/>
<dbReference type="Pfam" id="PF00293">
    <property type="entry name" value="NUDIX"/>
    <property type="match status" value="1"/>
</dbReference>
<comment type="cofactor">
    <cofactor evidence="1">
        <name>Mg(2+)</name>
        <dbReference type="ChEBI" id="CHEBI:18420"/>
    </cofactor>
</comment>
<accession>A0A6P2N6E9</accession>
<evidence type="ECO:0000259" key="4">
    <source>
        <dbReference type="PROSITE" id="PS51462"/>
    </source>
</evidence>
<dbReference type="PROSITE" id="PS51462">
    <property type="entry name" value="NUDIX"/>
    <property type="match status" value="1"/>
</dbReference>
<gene>
    <name evidence="5" type="ORF">BLA23254_04464</name>
</gene>
<dbReference type="GO" id="GO:0016787">
    <property type="term" value="F:hydrolase activity"/>
    <property type="evidence" value="ECO:0007669"/>
    <property type="project" value="UniProtKB-KW"/>
</dbReference>
<dbReference type="RefSeq" id="WP_175033122.1">
    <property type="nucleotide sequence ID" value="NZ_CABVPW010000022.1"/>
</dbReference>
<dbReference type="PROSITE" id="PS00893">
    <property type="entry name" value="NUDIX_BOX"/>
    <property type="match status" value="1"/>
</dbReference>
<keyword evidence="2 3" id="KW-0378">Hydrolase</keyword>
<dbReference type="PRINTS" id="PR00502">
    <property type="entry name" value="NUDIXFAMILY"/>
</dbReference>
<protein>
    <submittedName>
        <fullName evidence="5">NUDIX hydrolase</fullName>
    </submittedName>
</protein>
<proteinExistence type="inferred from homology"/>
<dbReference type="InterPro" id="IPR000086">
    <property type="entry name" value="NUDIX_hydrolase_dom"/>
</dbReference>
<organism evidence="5 6">
    <name type="scientific">Burkholderia lata (strain ATCC 17760 / DSM 23089 / LMG 22485 / NCIMB 9086 / R18194 / 383)</name>
    <dbReference type="NCBI Taxonomy" id="482957"/>
    <lineage>
        <taxon>Bacteria</taxon>
        <taxon>Pseudomonadati</taxon>
        <taxon>Pseudomonadota</taxon>
        <taxon>Betaproteobacteria</taxon>
        <taxon>Burkholderiales</taxon>
        <taxon>Burkholderiaceae</taxon>
        <taxon>Burkholderia</taxon>
        <taxon>Burkholderia cepacia complex</taxon>
    </lineage>
</organism>
<dbReference type="PANTHER" id="PTHR43736">
    <property type="entry name" value="ADP-RIBOSE PYROPHOSPHATASE"/>
    <property type="match status" value="1"/>
</dbReference>
<name>A0A6P2N6E9_BURL3</name>
<evidence type="ECO:0000256" key="2">
    <source>
        <dbReference type="ARBA" id="ARBA00022801"/>
    </source>
</evidence>
<dbReference type="InterPro" id="IPR020084">
    <property type="entry name" value="NUDIX_hydrolase_CS"/>
</dbReference>
<evidence type="ECO:0000256" key="3">
    <source>
        <dbReference type="RuleBase" id="RU003476"/>
    </source>
</evidence>
<dbReference type="EMBL" id="CABVPW010000022">
    <property type="protein sequence ID" value="VWB94138.1"/>
    <property type="molecule type" value="Genomic_DNA"/>
</dbReference>
<evidence type="ECO:0000313" key="5">
    <source>
        <dbReference type="EMBL" id="VWB94138.1"/>
    </source>
</evidence>
<dbReference type="InterPro" id="IPR015797">
    <property type="entry name" value="NUDIX_hydrolase-like_dom_sf"/>
</dbReference>
<dbReference type="SUPFAM" id="SSF55811">
    <property type="entry name" value="Nudix"/>
    <property type="match status" value="1"/>
</dbReference>
<evidence type="ECO:0000313" key="6">
    <source>
        <dbReference type="Proteomes" id="UP000494218"/>
    </source>
</evidence>
<evidence type="ECO:0000256" key="1">
    <source>
        <dbReference type="ARBA" id="ARBA00001946"/>
    </source>
</evidence>
<dbReference type="Proteomes" id="UP000494218">
    <property type="component" value="Unassembled WGS sequence"/>
</dbReference>